<dbReference type="Gene3D" id="1.10.20.10">
    <property type="entry name" value="Histone, subunit A"/>
    <property type="match status" value="1"/>
</dbReference>
<keyword evidence="7" id="KW-1185">Reference proteome</keyword>
<sequence length="73" mass="8712">RRPLQYRPGTVALREIRRYQQTCELLNCKVPFRRLVRQIAFDILNEHRDPDETPYELRWAESALNGLQEATEA</sequence>
<comment type="caution">
    <text evidence="6">The sequence shown here is derived from an EMBL/GenBank/DDBJ whole genome shotgun (WGS) entry which is preliminary data.</text>
</comment>
<dbReference type="OrthoDB" id="842664at2759"/>
<dbReference type="InterPro" id="IPR009072">
    <property type="entry name" value="Histone-fold"/>
</dbReference>
<evidence type="ECO:0000313" key="6">
    <source>
        <dbReference type="EMBL" id="TNY16928.1"/>
    </source>
</evidence>
<dbReference type="SMART" id="SM00428">
    <property type="entry name" value="H3"/>
    <property type="match status" value="1"/>
</dbReference>
<dbReference type="SUPFAM" id="SSF47113">
    <property type="entry name" value="Histone-fold"/>
    <property type="match status" value="1"/>
</dbReference>
<evidence type="ECO:0000256" key="4">
    <source>
        <dbReference type="ARBA" id="ARBA00023269"/>
    </source>
</evidence>
<dbReference type="EMBL" id="SOZI01000303">
    <property type="protein sequence ID" value="TNY16928.1"/>
    <property type="molecule type" value="Genomic_DNA"/>
</dbReference>
<dbReference type="InterPro" id="IPR000164">
    <property type="entry name" value="Histone_H3/CENP-A"/>
</dbReference>
<protein>
    <submittedName>
        <fullName evidence="6">Histone H3</fullName>
    </submittedName>
</protein>
<evidence type="ECO:0000256" key="3">
    <source>
        <dbReference type="ARBA" id="ARBA00022454"/>
    </source>
</evidence>
<evidence type="ECO:0000259" key="5">
    <source>
        <dbReference type="Pfam" id="PF00125"/>
    </source>
</evidence>
<dbReference type="GO" id="GO:0030527">
    <property type="term" value="F:structural constituent of chromatin"/>
    <property type="evidence" value="ECO:0007669"/>
    <property type="project" value="InterPro"/>
</dbReference>
<feature type="domain" description="Core Histone H2A/H2B/H3" evidence="5">
    <location>
        <begin position="8"/>
        <end position="73"/>
    </location>
</feature>
<dbReference type="STRING" id="5288.A0A5C5FJM8"/>
<keyword evidence="4" id="KW-0238">DNA-binding</keyword>
<dbReference type="Pfam" id="PF00125">
    <property type="entry name" value="Histone"/>
    <property type="match status" value="1"/>
</dbReference>
<feature type="non-terminal residue" evidence="6">
    <location>
        <position position="1"/>
    </location>
</feature>
<dbReference type="GO" id="GO:0046982">
    <property type="term" value="F:protein heterodimerization activity"/>
    <property type="evidence" value="ECO:0007669"/>
    <property type="project" value="InterPro"/>
</dbReference>
<dbReference type="InterPro" id="IPR007125">
    <property type="entry name" value="H2A/H2B/H3"/>
</dbReference>
<evidence type="ECO:0000256" key="1">
    <source>
        <dbReference type="ARBA" id="ARBA00004286"/>
    </source>
</evidence>
<proteinExistence type="inferred from homology"/>
<dbReference type="Proteomes" id="UP000311382">
    <property type="component" value="Unassembled WGS sequence"/>
</dbReference>
<dbReference type="GO" id="GO:0003677">
    <property type="term" value="F:DNA binding"/>
    <property type="evidence" value="ECO:0007669"/>
    <property type="project" value="InterPro"/>
</dbReference>
<dbReference type="PANTHER" id="PTHR45810">
    <property type="entry name" value="HISTONE H3.2"/>
    <property type="match status" value="1"/>
</dbReference>
<accession>A0A5C5FJM8</accession>
<comment type="similarity">
    <text evidence="2">Belongs to the histone H3 family.</text>
</comment>
<reference evidence="6 7" key="1">
    <citation type="submission" date="2019-03" db="EMBL/GenBank/DDBJ databases">
        <title>Rhodosporidium diobovatum UCD-FST 08-225 genome sequencing, assembly, and annotation.</title>
        <authorList>
            <person name="Fakankun I.U."/>
            <person name="Fristensky B."/>
            <person name="Levin D.B."/>
        </authorList>
    </citation>
    <scope>NUCLEOTIDE SEQUENCE [LARGE SCALE GENOMIC DNA]</scope>
    <source>
        <strain evidence="6 7">UCD-FST 08-225</strain>
    </source>
</reference>
<feature type="non-terminal residue" evidence="6">
    <location>
        <position position="73"/>
    </location>
</feature>
<organism evidence="6 7">
    <name type="scientific">Rhodotorula diobovata</name>
    <dbReference type="NCBI Taxonomy" id="5288"/>
    <lineage>
        <taxon>Eukaryota</taxon>
        <taxon>Fungi</taxon>
        <taxon>Dikarya</taxon>
        <taxon>Basidiomycota</taxon>
        <taxon>Pucciniomycotina</taxon>
        <taxon>Microbotryomycetes</taxon>
        <taxon>Sporidiobolales</taxon>
        <taxon>Sporidiobolaceae</taxon>
        <taxon>Rhodotorula</taxon>
    </lineage>
</organism>
<name>A0A5C5FJM8_9BASI</name>
<dbReference type="AlphaFoldDB" id="A0A5C5FJM8"/>
<dbReference type="PANTHER" id="PTHR45810:SF1">
    <property type="entry name" value="HISTONE H3-LIKE CENTROMERIC PROTEIN A"/>
    <property type="match status" value="1"/>
</dbReference>
<evidence type="ECO:0000313" key="7">
    <source>
        <dbReference type="Proteomes" id="UP000311382"/>
    </source>
</evidence>
<evidence type="ECO:0000256" key="2">
    <source>
        <dbReference type="ARBA" id="ARBA00010343"/>
    </source>
</evidence>
<dbReference type="GO" id="GO:0000786">
    <property type="term" value="C:nucleosome"/>
    <property type="evidence" value="ECO:0007669"/>
    <property type="project" value="UniProtKB-KW"/>
</dbReference>
<comment type="subcellular location">
    <subcellularLocation>
        <location evidence="1">Chromosome</location>
    </subcellularLocation>
</comment>
<keyword evidence="4" id="KW-0544">Nucleosome core</keyword>
<gene>
    <name evidence="6" type="ORF">DMC30DRAFT_334059</name>
</gene>
<keyword evidence="3" id="KW-0158">Chromosome</keyword>